<dbReference type="GO" id="GO:0047837">
    <property type="term" value="F:D-xylose 1-dehydrogenase (NADP+) activity"/>
    <property type="evidence" value="ECO:0007669"/>
    <property type="project" value="UniProtKB-EC"/>
</dbReference>
<evidence type="ECO:0000313" key="14">
    <source>
        <dbReference type="Proteomes" id="UP001162480"/>
    </source>
</evidence>
<feature type="domain" description="Gfo/Idh/MocA-like oxidoreductase N-terminal" evidence="11">
    <location>
        <begin position="357"/>
        <end position="468"/>
    </location>
</feature>
<dbReference type="InterPro" id="IPR000683">
    <property type="entry name" value="Gfo/Idh/MocA-like_OxRdtase_N"/>
</dbReference>
<evidence type="ECO:0000256" key="6">
    <source>
        <dbReference type="ARBA" id="ARBA00042926"/>
    </source>
</evidence>
<dbReference type="EC" id="1.3.1.20" evidence="3"/>
<evidence type="ECO:0000256" key="8">
    <source>
        <dbReference type="ARBA" id="ARBA00043025"/>
    </source>
</evidence>
<dbReference type="Pfam" id="PF01408">
    <property type="entry name" value="GFO_IDH_MocA"/>
    <property type="match status" value="1"/>
</dbReference>
<comment type="catalytic activity">
    <reaction evidence="10">
        <text>D-xylose + NADP(+) = D-xylono-1,5-lactone + NADPH + H(+)</text>
        <dbReference type="Rhea" id="RHEA:22000"/>
        <dbReference type="ChEBI" id="CHEBI:15378"/>
        <dbReference type="ChEBI" id="CHEBI:15867"/>
        <dbReference type="ChEBI" id="CHEBI:53455"/>
        <dbReference type="ChEBI" id="CHEBI:57783"/>
        <dbReference type="ChEBI" id="CHEBI:58349"/>
        <dbReference type="EC" id="1.1.1.179"/>
    </reaction>
</comment>
<evidence type="ECO:0000256" key="5">
    <source>
        <dbReference type="ARBA" id="ARBA00040603"/>
    </source>
</evidence>
<proteinExistence type="inferred from homology"/>
<dbReference type="InterPro" id="IPR055170">
    <property type="entry name" value="GFO_IDH_MocA-like_dom"/>
</dbReference>
<organism evidence="13 14">
    <name type="scientific">Octopus vulgaris</name>
    <name type="common">Common octopus</name>
    <dbReference type="NCBI Taxonomy" id="6645"/>
    <lineage>
        <taxon>Eukaryota</taxon>
        <taxon>Metazoa</taxon>
        <taxon>Spiralia</taxon>
        <taxon>Lophotrochozoa</taxon>
        <taxon>Mollusca</taxon>
        <taxon>Cephalopoda</taxon>
        <taxon>Coleoidea</taxon>
        <taxon>Octopodiformes</taxon>
        <taxon>Octopoda</taxon>
        <taxon>Incirrata</taxon>
        <taxon>Octopodidae</taxon>
        <taxon>Octopus</taxon>
    </lineage>
</organism>
<dbReference type="PANTHER" id="PTHR22604">
    <property type="entry name" value="OXIDOREDUCTASES"/>
    <property type="match status" value="1"/>
</dbReference>
<gene>
    <name evidence="13" type="ORF">OCTVUL_1B008810</name>
</gene>
<accession>A0AA36FEV0</accession>
<protein>
    <recommendedName>
        <fullName evidence="5">Trans-1,2-dihydrobenzene-1,2-diol dehydrogenase</fullName>
        <ecNumber evidence="4">1.1.1.179</ecNumber>
        <ecNumber evidence="3">1.3.1.20</ecNumber>
    </recommendedName>
    <alternativeName>
        <fullName evidence="8">D-xylose 1-dehydrogenase</fullName>
    </alternativeName>
    <alternativeName>
        <fullName evidence="7">D-xylose-NADP dehydrogenase</fullName>
    </alternativeName>
    <alternativeName>
        <fullName evidence="6">Dimeric dihydrodiol dehydrogenase</fullName>
    </alternativeName>
</protein>
<dbReference type="Pfam" id="PF22725">
    <property type="entry name" value="GFO_IDH_MocA_C3"/>
    <property type="match status" value="1"/>
</dbReference>
<dbReference type="InterPro" id="IPR050984">
    <property type="entry name" value="Gfo/Idh/MocA_domain"/>
</dbReference>
<keyword evidence="14" id="KW-1185">Reference proteome</keyword>
<evidence type="ECO:0000256" key="7">
    <source>
        <dbReference type="ARBA" id="ARBA00042988"/>
    </source>
</evidence>
<evidence type="ECO:0000259" key="11">
    <source>
        <dbReference type="Pfam" id="PF01408"/>
    </source>
</evidence>
<evidence type="ECO:0000256" key="9">
    <source>
        <dbReference type="ARBA" id="ARBA00047423"/>
    </source>
</evidence>
<evidence type="ECO:0000259" key="12">
    <source>
        <dbReference type="Pfam" id="PF22725"/>
    </source>
</evidence>
<reference evidence="13" key="1">
    <citation type="submission" date="2023-08" db="EMBL/GenBank/DDBJ databases">
        <authorList>
            <person name="Alioto T."/>
            <person name="Alioto T."/>
            <person name="Gomez Garrido J."/>
        </authorList>
    </citation>
    <scope>NUCLEOTIDE SEQUENCE</scope>
</reference>
<evidence type="ECO:0000313" key="13">
    <source>
        <dbReference type="EMBL" id="CAI9732038.1"/>
    </source>
</evidence>
<dbReference type="AlphaFoldDB" id="A0AA36FEV0"/>
<dbReference type="SUPFAM" id="SSF55347">
    <property type="entry name" value="Glyceraldehyde-3-phosphate dehydrogenase-like, C-terminal domain"/>
    <property type="match status" value="1"/>
</dbReference>
<evidence type="ECO:0000256" key="2">
    <source>
        <dbReference type="ARBA" id="ARBA00023002"/>
    </source>
</evidence>
<name>A0AA36FEV0_OCTVU</name>
<evidence type="ECO:0000256" key="1">
    <source>
        <dbReference type="ARBA" id="ARBA00010928"/>
    </source>
</evidence>
<dbReference type="SUPFAM" id="SSF51735">
    <property type="entry name" value="NAD(P)-binding Rossmann-fold domains"/>
    <property type="match status" value="1"/>
</dbReference>
<dbReference type="GO" id="GO:0000166">
    <property type="term" value="F:nucleotide binding"/>
    <property type="evidence" value="ECO:0007669"/>
    <property type="project" value="InterPro"/>
</dbReference>
<keyword evidence="2" id="KW-0560">Oxidoreductase</keyword>
<evidence type="ECO:0000256" key="4">
    <source>
        <dbReference type="ARBA" id="ARBA00038984"/>
    </source>
</evidence>
<dbReference type="Gene3D" id="3.30.360.10">
    <property type="entry name" value="Dihydrodipicolinate Reductase, domain 2"/>
    <property type="match status" value="1"/>
</dbReference>
<feature type="domain" description="GFO/IDH/MocA-like oxidoreductase" evidence="12">
    <location>
        <begin position="478"/>
        <end position="548"/>
    </location>
</feature>
<dbReference type="PANTHER" id="PTHR22604:SF105">
    <property type="entry name" value="TRANS-1,2-DIHYDROBENZENE-1,2-DIOL DEHYDROGENASE"/>
    <property type="match status" value="1"/>
</dbReference>
<dbReference type="EMBL" id="OX597826">
    <property type="protein sequence ID" value="CAI9732038.1"/>
    <property type="molecule type" value="Genomic_DNA"/>
</dbReference>
<sequence length="568" mass="65496">MNWDSIDIVEVFKKFKQKTQLVFKSFLKGITDEEKVSYILLWTVEKGLSLFNSWDMSEADCNNPDTLLEKFERHLEPRSNHRIHRYEFQGLKQDPQETIDNFLSRLKNVAEKCKFRDEEERIVDQLIWVCAHKEVQKSLIGKDTLQLIEAVDTARAFEATTKQMASLTLQTSSFGSSVDIVSSHRMKHTCKQRTCQYCGTEHEFNNRKKCPAFGTHCKACGKLNHWKKMCRLTKSQKYKPQFSKRSGNRRRDIFAQQQEQNTSEEEFLAVGTINVHEMGKDDREKENEAYTTIRIQKKARRKRINIDLRLKIDTGAQSDILPVSLYKKMFPENMTEEDRVTKGILTPSDVVLTAYGGLIASDFCNALQCLDPSDHKITAVVSKSLEKAKKYAEEFKIPNVYDSYEEFAKDPNIDLVYLSTINCYHHPLSVLMLNNGKPVLCEKTCGNNLKETVEMLELAKSQKLFFMEGLWSNFFPAYAAIRKEIESGTIGKIRYLDVAFFVDIFSKPRISQRSLGGGGILEIGVYTIWLANFIFREKPETITAVGTIADTGWCQSLFVLQYCYNRKN</sequence>
<comment type="similarity">
    <text evidence="1">Belongs to the Gfo/Idh/MocA family.</text>
</comment>
<comment type="catalytic activity">
    <reaction evidence="9">
        <text>(1R,2R)-1,2-dihydrobenzene-1,2-diol + NADP(+) = catechol + NADPH + H(+)</text>
        <dbReference type="Rhea" id="RHEA:16729"/>
        <dbReference type="ChEBI" id="CHEBI:10702"/>
        <dbReference type="ChEBI" id="CHEBI:15378"/>
        <dbReference type="ChEBI" id="CHEBI:18135"/>
        <dbReference type="ChEBI" id="CHEBI:57783"/>
        <dbReference type="ChEBI" id="CHEBI:58349"/>
        <dbReference type="EC" id="1.3.1.20"/>
    </reaction>
</comment>
<evidence type="ECO:0000256" key="3">
    <source>
        <dbReference type="ARBA" id="ARBA00038853"/>
    </source>
</evidence>
<evidence type="ECO:0000256" key="10">
    <source>
        <dbReference type="ARBA" id="ARBA00049233"/>
    </source>
</evidence>
<dbReference type="InterPro" id="IPR036291">
    <property type="entry name" value="NAD(P)-bd_dom_sf"/>
</dbReference>
<dbReference type="EC" id="1.1.1.179" evidence="4"/>
<dbReference type="Proteomes" id="UP001162480">
    <property type="component" value="Chromosome 13"/>
</dbReference>
<dbReference type="Gene3D" id="3.40.50.720">
    <property type="entry name" value="NAD(P)-binding Rossmann-like Domain"/>
    <property type="match status" value="1"/>
</dbReference>
<dbReference type="GO" id="GO:0047115">
    <property type="term" value="F:trans-1,2-dihydrobenzene-1,2-diol dehydrogenase activity"/>
    <property type="evidence" value="ECO:0007669"/>
    <property type="project" value="UniProtKB-EC"/>
</dbReference>